<keyword evidence="3" id="KW-0804">Transcription</keyword>
<name>A0A6L7EYT9_9ACTN</name>
<dbReference type="PROSITE" id="PS50043">
    <property type="entry name" value="HTH_LUXR_2"/>
    <property type="match status" value="1"/>
</dbReference>
<dbReference type="SMART" id="SM00421">
    <property type="entry name" value="HTH_LUXR"/>
    <property type="match status" value="1"/>
</dbReference>
<dbReference type="AlphaFoldDB" id="A0A6L7EYT9"/>
<dbReference type="GO" id="GO:0006355">
    <property type="term" value="P:regulation of DNA-templated transcription"/>
    <property type="evidence" value="ECO:0007669"/>
    <property type="project" value="InterPro"/>
</dbReference>
<dbReference type="InterPro" id="IPR011990">
    <property type="entry name" value="TPR-like_helical_dom_sf"/>
</dbReference>
<dbReference type="PRINTS" id="PR00038">
    <property type="entry name" value="HTHLUXR"/>
</dbReference>
<dbReference type="CDD" id="cd06170">
    <property type="entry name" value="LuxR_C_like"/>
    <property type="match status" value="1"/>
</dbReference>
<accession>A0A6L7EYT9</accession>
<dbReference type="InterPro" id="IPR000792">
    <property type="entry name" value="Tscrpt_reg_LuxR_C"/>
</dbReference>
<keyword evidence="1" id="KW-0805">Transcription regulation</keyword>
<dbReference type="Gene3D" id="1.25.40.10">
    <property type="entry name" value="Tetratricopeptide repeat domain"/>
    <property type="match status" value="1"/>
</dbReference>
<feature type="domain" description="HTH luxR-type" evidence="4">
    <location>
        <begin position="258"/>
        <end position="323"/>
    </location>
</feature>
<dbReference type="EMBL" id="WUEK01000011">
    <property type="protein sequence ID" value="MXG91286.1"/>
    <property type="molecule type" value="Genomic_DNA"/>
</dbReference>
<sequence length="323" mass="33821">MSGISALSGAVARVRAGDLSVGLEELDTLHDAHGPDSADPLPEESWAELLSALVEVRLARGDLSTAMTLGEELEPLLAGSGPAAAHAHLATGELASALGDPEAAAGHFAEAGRLVPDAGPDVLPWRDGAALAHLRNGDARAAAELARENVELAQRCGSPYAMASALRTLAAVDTGPDRVQHLLRARAVLASTTADRLSAQIDTDLAGLLLLSAEPDEERALTLLRGAEDHAGRQELWPLQARVRRLLDRLGEAPRRVQTEAMAALTASEQRVARLAADGLTNRQIAAELVVTVKAVEWHLSHVYRKLGISSRTALGSTLGVSA</sequence>
<proteinExistence type="predicted"/>
<keyword evidence="6" id="KW-1185">Reference proteome</keyword>
<organism evidence="5 6">
    <name type="scientific">Nocardioides flavescens</name>
    <dbReference type="NCBI Taxonomy" id="2691959"/>
    <lineage>
        <taxon>Bacteria</taxon>
        <taxon>Bacillati</taxon>
        <taxon>Actinomycetota</taxon>
        <taxon>Actinomycetes</taxon>
        <taxon>Propionibacteriales</taxon>
        <taxon>Nocardioidaceae</taxon>
        <taxon>Nocardioides</taxon>
    </lineage>
</organism>
<gene>
    <name evidence="5" type="ORF">GRQ65_17195</name>
</gene>
<dbReference type="Pfam" id="PF00196">
    <property type="entry name" value="GerE"/>
    <property type="match status" value="1"/>
</dbReference>
<dbReference type="Proteomes" id="UP000473325">
    <property type="component" value="Unassembled WGS sequence"/>
</dbReference>
<dbReference type="SUPFAM" id="SSF46894">
    <property type="entry name" value="C-terminal effector domain of the bipartite response regulators"/>
    <property type="match status" value="1"/>
</dbReference>
<dbReference type="PANTHER" id="PTHR44688:SF16">
    <property type="entry name" value="DNA-BINDING TRANSCRIPTIONAL ACTIVATOR DEVR_DOSR"/>
    <property type="match status" value="1"/>
</dbReference>
<evidence type="ECO:0000256" key="3">
    <source>
        <dbReference type="ARBA" id="ARBA00023163"/>
    </source>
</evidence>
<protein>
    <recommendedName>
        <fullName evidence="4">HTH luxR-type domain-containing protein</fullName>
    </recommendedName>
</protein>
<reference evidence="5 6" key="1">
    <citation type="submission" date="2019-12" db="EMBL/GenBank/DDBJ databases">
        <authorList>
            <person name="Kun Z."/>
        </authorList>
    </citation>
    <scope>NUCLEOTIDE SEQUENCE [LARGE SCALE GENOMIC DNA]</scope>
    <source>
        <strain evidence="5 6">YIM 123512</strain>
    </source>
</reference>
<dbReference type="Gene3D" id="1.10.10.10">
    <property type="entry name" value="Winged helix-like DNA-binding domain superfamily/Winged helix DNA-binding domain"/>
    <property type="match status" value="1"/>
</dbReference>
<evidence type="ECO:0000256" key="2">
    <source>
        <dbReference type="ARBA" id="ARBA00023125"/>
    </source>
</evidence>
<dbReference type="InterPro" id="IPR036388">
    <property type="entry name" value="WH-like_DNA-bd_sf"/>
</dbReference>
<evidence type="ECO:0000313" key="6">
    <source>
        <dbReference type="Proteomes" id="UP000473325"/>
    </source>
</evidence>
<dbReference type="InterPro" id="IPR016032">
    <property type="entry name" value="Sig_transdc_resp-reg_C-effctor"/>
</dbReference>
<comment type="caution">
    <text evidence="5">The sequence shown here is derived from an EMBL/GenBank/DDBJ whole genome shotgun (WGS) entry which is preliminary data.</text>
</comment>
<evidence type="ECO:0000259" key="4">
    <source>
        <dbReference type="PROSITE" id="PS50043"/>
    </source>
</evidence>
<keyword evidence="2" id="KW-0238">DNA-binding</keyword>
<dbReference type="PANTHER" id="PTHR44688">
    <property type="entry name" value="DNA-BINDING TRANSCRIPTIONAL ACTIVATOR DEVR_DOSR"/>
    <property type="match status" value="1"/>
</dbReference>
<dbReference type="GO" id="GO:0003677">
    <property type="term" value="F:DNA binding"/>
    <property type="evidence" value="ECO:0007669"/>
    <property type="project" value="UniProtKB-KW"/>
</dbReference>
<dbReference type="RefSeq" id="WP_160879216.1">
    <property type="nucleotide sequence ID" value="NZ_WUEK01000011.1"/>
</dbReference>
<evidence type="ECO:0000256" key="1">
    <source>
        <dbReference type="ARBA" id="ARBA00023015"/>
    </source>
</evidence>
<evidence type="ECO:0000313" key="5">
    <source>
        <dbReference type="EMBL" id="MXG91286.1"/>
    </source>
</evidence>
<dbReference type="SUPFAM" id="SSF48452">
    <property type="entry name" value="TPR-like"/>
    <property type="match status" value="1"/>
</dbReference>